<dbReference type="EMBL" id="LYUD01000016">
    <property type="protein sequence ID" value="OAZ76391.1"/>
    <property type="molecule type" value="Genomic_DNA"/>
</dbReference>
<comment type="caution">
    <text evidence="1">The sequence shown here is derived from an EMBL/GenBank/DDBJ whole genome shotgun (WGS) entry which is preliminary data.</text>
</comment>
<dbReference type="AlphaFoldDB" id="A0A1A0DNF8"/>
<sequence length="114" mass="11949">MTYPLPIVGYINPLVADALRDPTSGINTTQLRAEPNAGISGSVVMKADADAAIAHFQDNLARALEIAMRRAGGTTCVHLVKQAFSLAKTTGMTADEVVQTVLGDLFPVLKGPEA</sequence>
<accession>A0A1A0DNF8</accession>
<gene>
    <name evidence="1" type="ORF">SRCM100623_00252</name>
</gene>
<dbReference type="RefSeq" id="WP_081273860.1">
    <property type="nucleotide sequence ID" value="NZ_LYUD01000016.1"/>
</dbReference>
<proteinExistence type="predicted"/>
<dbReference type="Proteomes" id="UP000093796">
    <property type="component" value="Unassembled WGS sequence"/>
</dbReference>
<evidence type="ECO:0000313" key="1">
    <source>
        <dbReference type="EMBL" id="OAZ76391.1"/>
    </source>
</evidence>
<evidence type="ECO:0000313" key="2">
    <source>
        <dbReference type="Proteomes" id="UP000093796"/>
    </source>
</evidence>
<reference evidence="1 2" key="1">
    <citation type="submission" date="2016-05" db="EMBL/GenBank/DDBJ databases">
        <title>Genome sequencing of Acetobacter pasteurianus strain SRCM100623.</title>
        <authorList>
            <person name="Song Y.R."/>
        </authorList>
    </citation>
    <scope>NUCLEOTIDE SEQUENCE [LARGE SCALE GENOMIC DNA]</scope>
    <source>
        <strain evidence="1 2">SRCM100623</strain>
    </source>
</reference>
<organism evidence="1 2">
    <name type="scientific">Acetobacter pasteurianus</name>
    <name type="common">Acetobacter turbidans</name>
    <dbReference type="NCBI Taxonomy" id="438"/>
    <lineage>
        <taxon>Bacteria</taxon>
        <taxon>Pseudomonadati</taxon>
        <taxon>Pseudomonadota</taxon>
        <taxon>Alphaproteobacteria</taxon>
        <taxon>Acetobacterales</taxon>
        <taxon>Acetobacteraceae</taxon>
        <taxon>Acetobacter</taxon>
    </lineage>
</organism>
<dbReference type="OrthoDB" id="9801102at2"/>
<dbReference type="PATRIC" id="fig|438.15.peg.272"/>
<name>A0A1A0DNF8_ACEPA</name>
<protein>
    <submittedName>
        <fullName evidence="1">Uncharacterized protein</fullName>
    </submittedName>
</protein>